<sequence>MLLPVRFHRHVVPGHAGSCAPSTPACRYVLPLTLSTLPPPPPHVGLFARRFALGHAVANDDWHLSSSEHGLSASCGVRLSGMCLQHVERAWSHGASGYRAVRWPLPVMLTFLQWVALVHLGPTSIS</sequence>
<reference evidence="1 2" key="1">
    <citation type="submission" date="2017-03" db="EMBL/GenBank/DDBJ databases">
        <title>WGS assembly of Porphyra umbilicalis.</title>
        <authorList>
            <person name="Brawley S.H."/>
            <person name="Blouin N.A."/>
            <person name="Ficko-Blean E."/>
            <person name="Wheeler G.L."/>
            <person name="Lohr M."/>
            <person name="Goodson H.V."/>
            <person name="Jenkins J.W."/>
            <person name="Blaby-Haas C.E."/>
            <person name="Helliwell K.E."/>
            <person name="Chan C."/>
            <person name="Marriage T."/>
            <person name="Bhattacharya D."/>
            <person name="Klein A.S."/>
            <person name="Badis Y."/>
            <person name="Brodie J."/>
            <person name="Cao Y."/>
            <person name="Collen J."/>
            <person name="Dittami S.M."/>
            <person name="Gachon C.M."/>
            <person name="Green B.R."/>
            <person name="Karpowicz S."/>
            <person name="Kim J.W."/>
            <person name="Kudahl U."/>
            <person name="Lin S."/>
            <person name="Michel G."/>
            <person name="Mittag M."/>
            <person name="Olson B.J."/>
            <person name="Pangilinan J."/>
            <person name="Peng Y."/>
            <person name="Qiu H."/>
            <person name="Shu S."/>
            <person name="Singer J.T."/>
            <person name="Smith A.G."/>
            <person name="Sprecher B.N."/>
            <person name="Wagner V."/>
            <person name="Wang W."/>
            <person name="Wang Z.-Y."/>
            <person name="Yan J."/>
            <person name="Yarish C."/>
            <person name="Zoeuner-Riek S."/>
            <person name="Zhuang Y."/>
            <person name="Zou Y."/>
            <person name="Lindquist E.A."/>
            <person name="Grimwood J."/>
            <person name="Barry K."/>
            <person name="Rokhsar D.S."/>
            <person name="Schmutz J."/>
            <person name="Stiller J.W."/>
            <person name="Grossman A.R."/>
            <person name="Prochnik S.E."/>
        </authorList>
    </citation>
    <scope>NUCLEOTIDE SEQUENCE [LARGE SCALE GENOMIC DNA]</scope>
    <source>
        <strain evidence="1">4086291</strain>
    </source>
</reference>
<keyword evidence="2" id="KW-1185">Reference proteome</keyword>
<accession>A0A1X6PB71</accession>
<evidence type="ECO:0000313" key="1">
    <source>
        <dbReference type="EMBL" id="OSX78159.1"/>
    </source>
</evidence>
<evidence type="ECO:0000313" key="2">
    <source>
        <dbReference type="Proteomes" id="UP000218209"/>
    </source>
</evidence>
<protein>
    <submittedName>
        <fullName evidence="1">Uncharacterized protein</fullName>
    </submittedName>
</protein>
<dbReference type="Proteomes" id="UP000218209">
    <property type="component" value="Unassembled WGS sequence"/>
</dbReference>
<name>A0A1X6PB71_PORUM</name>
<organism evidence="1 2">
    <name type="scientific">Porphyra umbilicalis</name>
    <name type="common">Purple laver</name>
    <name type="synonym">Red alga</name>
    <dbReference type="NCBI Taxonomy" id="2786"/>
    <lineage>
        <taxon>Eukaryota</taxon>
        <taxon>Rhodophyta</taxon>
        <taxon>Bangiophyceae</taxon>
        <taxon>Bangiales</taxon>
        <taxon>Bangiaceae</taxon>
        <taxon>Porphyra</taxon>
    </lineage>
</organism>
<dbReference type="EMBL" id="KV918819">
    <property type="protein sequence ID" value="OSX78159.1"/>
    <property type="molecule type" value="Genomic_DNA"/>
</dbReference>
<dbReference type="AlphaFoldDB" id="A0A1X6PB71"/>
<gene>
    <name evidence="1" type="ORF">BU14_0118s0010</name>
</gene>
<proteinExistence type="predicted"/>